<evidence type="ECO:0000256" key="3">
    <source>
        <dbReference type="ARBA" id="ARBA00022475"/>
    </source>
</evidence>
<dbReference type="EC" id="3.2.1.15" evidence="16"/>
<dbReference type="FunFam" id="3.80.10.10:FF:000111">
    <property type="entry name" value="LRR receptor-like serine/threonine-protein kinase ERECTA"/>
    <property type="match status" value="1"/>
</dbReference>
<evidence type="ECO:0000256" key="13">
    <source>
        <dbReference type="SAM" id="SignalP"/>
    </source>
</evidence>
<evidence type="ECO:0000256" key="10">
    <source>
        <dbReference type="ARBA" id="ARBA00023170"/>
    </source>
</evidence>
<dbReference type="PRINTS" id="PR00019">
    <property type="entry name" value="LEURICHRPT"/>
</dbReference>
<evidence type="ECO:0000256" key="11">
    <source>
        <dbReference type="ARBA" id="ARBA00023180"/>
    </source>
</evidence>
<protein>
    <submittedName>
        <fullName evidence="16">Putative non-specific serine/threonine protein kinase, Polygalacturonase</fullName>
        <ecNumber evidence="16">2.7.11.1</ecNumber>
        <ecNumber evidence="16">3.2.1.15</ecNumber>
    </submittedName>
</protein>
<evidence type="ECO:0000256" key="8">
    <source>
        <dbReference type="ARBA" id="ARBA00022989"/>
    </source>
</evidence>
<dbReference type="Gramene" id="rna15982">
    <property type="protein sequence ID" value="RHN67757.1"/>
    <property type="gene ID" value="gene15982"/>
</dbReference>
<dbReference type="Gene3D" id="3.80.10.10">
    <property type="entry name" value="Ribonuclease Inhibitor"/>
    <property type="match status" value="3"/>
</dbReference>
<dbReference type="PANTHER" id="PTHR48063">
    <property type="entry name" value="LRR RECEPTOR-LIKE KINASE"/>
    <property type="match status" value="1"/>
</dbReference>
<evidence type="ECO:0000256" key="2">
    <source>
        <dbReference type="ARBA" id="ARBA00009592"/>
    </source>
</evidence>
<dbReference type="SUPFAM" id="SSF52058">
    <property type="entry name" value="L domain-like"/>
    <property type="match status" value="2"/>
</dbReference>
<gene>
    <name evidence="16" type="ORF">MtrunA17_Chr3g0106171</name>
</gene>
<dbReference type="Pfam" id="PF08263">
    <property type="entry name" value="LRRNT_2"/>
    <property type="match status" value="1"/>
</dbReference>
<feature type="domain" description="Disease resistance R13L4/SHOC-2-like LRR" evidence="15">
    <location>
        <begin position="94"/>
        <end position="345"/>
    </location>
</feature>
<dbReference type="EMBL" id="PSQE01000003">
    <property type="protein sequence ID" value="RHN67757.1"/>
    <property type="molecule type" value="Genomic_DNA"/>
</dbReference>
<dbReference type="GO" id="GO:0004650">
    <property type="term" value="F:polygalacturonase activity"/>
    <property type="evidence" value="ECO:0007669"/>
    <property type="project" value="UniProtKB-EC"/>
</dbReference>
<dbReference type="AlphaFoldDB" id="A0A396IXU6"/>
<dbReference type="PANTHER" id="PTHR48063:SF98">
    <property type="entry name" value="LRR RECEPTOR-LIKE SERINE_THREONINE-PROTEIN KINASE FLS2"/>
    <property type="match status" value="1"/>
</dbReference>
<keyword evidence="4" id="KW-0433">Leucine-rich repeat</keyword>
<dbReference type="InterPro" id="IPR055414">
    <property type="entry name" value="LRR_R13L4/SHOC2-like"/>
</dbReference>
<keyword evidence="16" id="KW-0378">Hydrolase</keyword>
<comment type="similarity">
    <text evidence="2">Belongs to the RLP family.</text>
</comment>
<evidence type="ECO:0000313" key="16">
    <source>
        <dbReference type="EMBL" id="RHN67757.1"/>
    </source>
</evidence>
<dbReference type="InterPro" id="IPR032675">
    <property type="entry name" value="LRR_dom_sf"/>
</dbReference>
<keyword evidence="16" id="KW-0418">Kinase</keyword>
<keyword evidence="10" id="KW-0675">Receptor</keyword>
<evidence type="ECO:0000256" key="1">
    <source>
        <dbReference type="ARBA" id="ARBA00004251"/>
    </source>
</evidence>
<keyword evidence="9 12" id="KW-0472">Membrane</keyword>
<comment type="caution">
    <text evidence="16">The sequence shown here is derived from an EMBL/GenBank/DDBJ whole genome shotgun (WGS) entry which is preliminary data.</text>
</comment>
<keyword evidence="11" id="KW-0325">Glycoprotein</keyword>
<dbReference type="PROSITE" id="PS51450">
    <property type="entry name" value="LRR"/>
    <property type="match status" value="1"/>
</dbReference>
<dbReference type="InterPro" id="IPR013210">
    <property type="entry name" value="LRR_N_plant-typ"/>
</dbReference>
<feature type="chain" id="PRO_5017443818" evidence="13">
    <location>
        <begin position="18"/>
        <end position="994"/>
    </location>
</feature>
<keyword evidence="8 12" id="KW-1133">Transmembrane helix</keyword>
<dbReference type="GO" id="GO:0005886">
    <property type="term" value="C:plasma membrane"/>
    <property type="evidence" value="ECO:0007669"/>
    <property type="project" value="UniProtKB-SubCell"/>
</dbReference>
<feature type="domain" description="Leucine-rich repeat-containing N-terminal plant-type" evidence="14">
    <location>
        <begin position="36"/>
        <end position="75"/>
    </location>
</feature>
<dbReference type="InterPro" id="IPR003591">
    <property type="entry name" value="Leu-rich_rpt_typical-subtyp"/>
</dbReference>
<dbReference type="FunFam" id="3.80.10.10:FF:000041">
    <property type="entry name" value="LRR receptor-like serine/threonine-protein kinase ERECTA"/>
    <property type="match status" value="2"/>
</dbReference>
<dbReference type="InterPro" id="IPR046956">
    <property type="entry name" value="RLP23-like"/>
</dbReference>
<keyword evidence="16" id="KW-0808">Transferase</keyword>
<organism evidence="16">
    <name type="scientific">Medicago truncatula</name>
    <name type="common">Barrel medic</name>
    <name type="synonym">Medicago tribuloides</name>
    <dbReference type="NCBI Taxonomy" id="3880"/>
    <lineage>
        <taxon>Eukaryota</taxon>
        <taxon>Viridiplantae</taxon>
        <taxon>Streptophyta</taxon>
        <taxon>Embryophyta</taxon>
        <taxon>Tracheophyta</taxon>
        <taxon>Spermatophyta</taxon>
        <taxon>Magnoliopsida</taxon>
        <taxon>eudicotyledons</taxon>
        <taxon>Gunneridae</taxon>
        <taxon>Pentapetalae</taxon>
        <taxon>rosids</taxon>
        <taxon>fabids</taxon>
        <taxon>Fabales</taxon>
        <taxon>Fabaceae</taxon>
        <taxon>Papilionoideae</taxon>
        <taxon>50 kb inversion clade</taxon>
        <taxon>NPAAA clade</taxon>
        <taxon>Hologalegina</taxon>
        <taxon>IRL clade</taxon>
        <taxon>Trifolieae</taxon>
        <taxon>Medicago</taxon>
    </lineage>
</organism>
<keyword evidence="16" id="KW-0723">Serine/threonine-protein kinase</keyword>
<evidence type="ECO:0000256" key="7">
    <source>
        <dbReference type="ARBA" id="ARBA00022737"/>
    </source>
</evidence>
<evidence type="ECO:0000256" key="12">
    <source>
        <dbReference type="SAM" id="Phobius"/>
    </source>
</evidence>
<dbReference type="FunFam" id="3.80.10.10:FF:000275">
    <property type="entry name" value="Leucine-rich repeat receptor-like protein kinase"/>
    <property type="match status" value="1"/>
</dbReference>
<evidence type="ECO:0000256" key="9">
    <source>
        <dbReference type="ARBA" id="ARBA00023136"/>
    </source>
</evidence>
<sequence>MMRNYIILIFYALLVLSSIVGFNSTMKNGDKKCKERERHALLTFKQGLQDEYGILSTWKDDQNADCCKWMGVLCNNETGYVQRLDLHGLYLNCEINPSITELQHLTYLDLSSLMIRGHIPNFIGSFINLRYLNLSNAFFNEKIPSQLGKLSQLQHLDLSHNELIGGIPFQLGNLSKLLHVDLSHNMLIGTIPPQLENITWLEYLILGFNSHLEINSQSQGNVEWLSNLPSLRKIDLTNVLIVNYFSYHTLQFLLKLPSLEQLYLSECGIFDDNIFPLSDSHLNSSISLTLLDLSWNELTSSMIFHLVLNYTSNLQDLYLSNNFVRGTIPDDFGNIMHSLVNLELSDNSLEGKIPKSIGSICTLQKFAAFDNNLTGDLSFITHSNNFKCIGNVSSLQVLWLSNNTISGLLPDFSILSSLRRLSLNGNKLCGEIPASMGSLTDLEILDLGVNSFEGVVSESHFTNLSELVDLDLSYNLLNVKISDNWVPPFQLSYLRLTSCNLNSRFPNWLQTQNDLSELSLSNVGNLAQIPQWFWGKLQTLELLNISNNNLSGRIPDMELNLTHYLELDLSSNQLEGSIPSFLRQALGLHLSNNKFSDLTSFICSKSKPNILAMLDLSNNQLKDELPDCWNNLASLHYVDLSNNKLWGNIPSSMGALVNIEALILRNNSLSGQLTSSLKNCSNKLALLDLGENMFHGPLPAWIGESLRQLIILSLRFNNFYGSIPSNICYLRNLRVLDLSLNNLSGGIPTCVSNFTSMTHDDKSSATALYHSYTIKTKNASYYVPYYFNLILMWKGEDQPYKNADMFLKSIDLSSNYLLGEIPTEMEYLVGLISLNLSRNNLSGEIISNIGNFKSLEFLDLSSNHLSGRIPSSLAHIDRLTMLDLSNNLLYGKIPTGIQLQSFNAACFGGNSDLCGEPLGIKCPGEEPTEHQVPTTNSGNENSIFLEALYMSMGIGFFTSFVGLVGSIMLISSWRETYSRFLNTLILKAFMWWKQ</sequence>
<dbReference type="Proteomes" id="UP000265566">
    <property type="component" value="Chromosome 3"/>
</dbReference>
<evidence type="ECO:0000259" key="14">
    <source>
        <dbReference type="Pfam" id="PF08263"/>
    </source>
</evidence>
<dbReference type="InterPro" id="IPR001611">
    <property type="entry name" value="Leu-rich_rpt"/>
</dbReference>
<keyword evidence="16" id="KW-0326">Glycosidase</keyword>
<name>A0A396IXU6_MEDTR</name>
<dbReference type="SUPFAM" id="SSF52047">
    <property type="entry name" value="RNI-like"/>
    <property type="match status" value="1"/>
</dbReference>
<keyword evidence="5 12" id="KW-0812">Transmembrane</keyword>
<evidence type="ECO:0000259" key="15">
    <source>
        <dbReference type="Pfam" id="PF23598"/>
    </source>
</evidence>
<reference evidence="16" key="1">
    <citation type="journal article" date="2018" name="Nat. Plants">
        <title>Whole-genome landscape of Medicago truncatula symbiotic genes.</title>
        <authorList>
            <person name="Pecrix Y."/>
            <person name="Gamas P."/>
            <person name="Carrere S."/>
        </authorList>
    </citation>
    <scope>NUCLEOTIDE SEQUENCE</scope>
    <source>
        <tissue evidence="16">Leaves</tissue>
    </source>
</reference>
<feature type="transmembrane region" description="Helical" evidence="12">
    <location>
        <begin position="947"/>
        <end position="970"/>
    </location>
</feature>
<feature type="signal peptide" evidence="13">
    <location>
        <begin position="1"/>
        <end position="17"/>
    </location>
</feature>
<dbReference type="SMART" id="SM00369">
    <property type="entry name" value="LRR_TYP"/>
    <property type="match status" value="9"/>
</dbReference>
<dbReference type="Pfam" id="PF23598">
    <property type="entry name" value="LRR_14"/>
    <property type="match status" value="1"/>
</dbReference>
<keyword evidence="7" id="KW-0677">Repeat</keyword>
<comment type="subcellular location">
    <subcellularLocation>
        <location evidence="1">Cell membrane</location>
        <topology evidence="1">Single-pass type I membrane protein</topology>
    </subcellularLocation>
</comment>
<evidence type="ECO:0000256" key="5">
    <source>
        <dbReference type="ARBA" id="ARBA00022692"/>
    </source>
</evidence>
<dbReference type="EC" id="2.7.11.1" evidence="16"/>
<evidence type="ECO:0000256" key="4">
    <source>
        <dbReference type="ARBA" id="ARBA00022614"/>
    </source>
</evidence>
<dbReference type="GO" id="GO:0004674">
    <property type="term" value="F:protein serine/threonine kinase activity"/>
    <property type="evidence" value="ECO:0007669"/>
    <property type="project" value="UniProtKB-KW"/>
</dbReference>
<keyword evidence="3" id="KW-1003">Cell membrane</keyword>
<proteinExistence type="inferred from homology"/>
<evidence type="ECO:0000256" key="6">
    <source>
        <dbReference type="ARBA" id="ARBA00022729"/>
    </source>
</evidence>
<accession>A0A396IXU6</accession>
<dbReference type="Pfam" id="PF00560">
    <property type="entry name" value="LRR_1"/>
    <property type="match status" value="11"/>
</dbReference>
<keyword evidence="6 13" id="KW-0732">Signal</keyword>
<dbReference type="SMART" id="SM00365">
    <property type="entry name" value="LRR_SD22"/>
    <property type="match status" value="8"/>
</dbReference>